<accession>A0AAE3LQZ8</accession>
<sequence>MKTIREIVEGYDGPLLHKWSNYIDIYDSHFSKYRGQEIVFLEIGISHGGSLKLWREYFGPQAKIYAIDIDPDCKKFETANTKIFTGSQEDVEFLKKVKKELPPIDILLDDGGHTMRQQIVTFNVMFDHVKENGIYACEDTHTSYFPEYGGGLKKSKTFIEFCKNHIDELHGWYALSKDEKAMKTKITSSVWGIHFYDSIVLYIKKRIEKPYAIYKGHETVDRQKFIDYGHKQPFYKFVRNLLSGRKK</sequence>
<dbReference type="Gene3D" id="3.40.50.150">
    <property type="entry name" value="Vaccinia Virus protein VP39"/>
    <property type="match status" value="1"/>
</dbReference>
<evidence type="ECO:0000313" key="2">
    <source>
        <dbReference type="Proteomes" id="UP001209317"/>
    </source>
</evidence>
<dbReference type="AlphaFoldDB" id="A0AAE3LQZ8"/>
<dbReference type="InterPro" id="IPR029063">
    <property type="entry name" value="SAM-dependent_MTases_sf"/>
</dbReference>
<dbReference type="Proteomes" id="UP001209317">
    <property type="component" value="Unassembled WGS sequence"/>
</dbReference>
<reference evidence="1" key="1">
    <citation type="submission" date="2022-10" db="EMBL/GenBank/DDBJ databases">
        <authorList>
            <person name="Kim H.S."/>
            <person name="Kim J.-S."/>
            <person name="Suh M.K."/>
            <person name="Eom M.K."/>
            <person name="Lee J.-S."/>
        </authorList>
    </citation>
    <scope>NUCLEOTIDE SEQUENCE</scope>
    <source>
        <strain evidence="1">LIP-5</strain>
    </source>
</reference>
<comment type="caution">
    <text evidence="1">The sequence shown here is derived from an EMBL/GenBank/DDBJ whole genome shotgun (WGS) entry which is preliminary data.</text>
</comment>
<proteinExistence type="predicted"/>
<dbReference type="EMBL" id="JAOTPL010000016">
    <property type="protein sequence ID" value="MCU7694965.1"/>
    <property type="molecule type" value="Genomic_DNA"/>
</dbReference>
<protein>
    <submittedName>
        <fullName evidence="1">Class I SAM-dependent methyltransferase</fullName>
    </submittedName>
</protein>
<keyword evidence="1" id="KW-0489">Methyltransferase</keyword>
<name>A0AAE3LQZ8_9BACT</name>
<gene>
    <name evidence="1" type="ORF">OD355_10595</name>
</gene>
<keyword evidence="1" id="KW-0808">Transferase</keyword>
<dbReference type="SUPFAM" id="SSF53335">
    <property type="entry name" value="S-adenosyl-L-methionine-dependent methyltransferases"/>
    <property type="match status" value="1"/>
</dbReference>
<dbReference type="GO" id="GO:0008168">
    <property type="term" value="F:methyltransferase activity"/>
    <property type="evidence" value="ECO:0007669"/>
    <property type="project" value="UniProtKB-KW"/>
</dbReference>
<dbReference type="GO" id="GO:0032259">
    <property type="term" value="P:methylation"/>
    <property type="evidence" value="ECO:0007669"/>
    <property type="project" value="UniProtKB-KW"/>
</dbReference>
<keyword evidence="2" id="KW-1185">Reference proteome</keyword>
<evidence type="ECO:0000313" key="1">
    <source>
        <dbReference type="EMBL" id="MCU7694965.1"/>
    </source>
</evidence>
<organism evidence="1 2">
    <name type="scientific">Haoranjiania flava</name>
    <dbReference type="NCBI Taxonomy" id="1856322"/>
    <lineage>
        <taxon>Bacteria</taxon>
        <taxon>Pseudomonadati</taxon>
        <taxon>Bacteroidota</taxon>
        <taxon>Chitinophagia</taxon>
        <taxon>Chitinophagales</taxon>
        <taxon>Chitinophagaceae</taxon>
        <taxon>Haoranjiania</taxon>
    </lineage>
</organism>
<dbReference type="RefSeq" id="WP_263038450.1">
    <property type="nucleotide sequence ID" value="NZ_JAOTPL010000016.1"/>
</dbReference>